<evidence type="ECO:0000313" key="3">
    <source>
        <dbReference type="Proteomes" id="UP000009138"/>
    </source>
</evidence>
<evidence type="ECO:0000256" key="1">
    <source>
        <dbReference type="SAM" id="MobiDB-lite"/>
    </source>
</evidence>
<dbReference type="AlphaFoldDB" id="I1BYT3"/>
<evidence type="ECO:0000313" key="2">
    <source>
        <dbReference type="EMBL" id="EIE81363.1"/>
    </source>
</evidence>
<keyword evidence="3" id="KW-1185">Reference proteome</keyword>
<dbReference type="InParanoid" id="I1BYT3"/>
<feature type="region of interest" description="Disordered" evidence="1">
    <location>
        <begin position="82"/>
        <end position="105"/>
    </location>
</feature>
<sequence length="105" mass="12301">MSVYNVQHWRNSYKLLNDKHTHYQSNYSSVTVQQVMGSSTIRPQGLCFTKPTAHSSIKNNMHFTLEESGLIYLKETVTTPLKKRTRGNRSDENKYEFSLKPRAYR</sequence>
<gene>
    <name evidence="2" type="ORF">RO3G_06068</name>
</gene>
<dbReference type="VEuPathDB" id="FungiDB:RO3G_06068"/>
<reference evidence="2 3" key="1">
    <citation type="journal article" date="2009" name="PLoS Genet.">
        <title>Genomic analysis of the basal lineage fungus Rhizopus oryzae reveals a whole-genome duplication.</title>
        <authorList>
            <person name="Ma L.-J."/>
            <person name="Ibrahim A.S."/>
            <person name="Skory C."/>
            <person name="Grabherr M.G."/>
            <person name="Burger G."/>
            <person name="Butler M."/>
            <person name="Elias M."/>
            <person name="Idnurm A."/>
            <person name="Lang B.F."/>
            <person name="Sone T."/>
            <person name="Abe A."/>
            <person name="Calvo S.E."/>
            <person name="Corrochano L.M."/>
            <person name="Engels R."/>
            <person name="Fu J."/>
            <person name="Hansberg W."/>
            <person name="Kim J.-M."/>
            <person name="Kodira C.D."/>
            <person name="Koehrsen M.J."/>
            <person name="Liu B."/>
            <person name="Miranda-Saavedra D."/>
            <person name="O'Leary S."/>
            <person name="Ortiz-Castellanos L."/>
            <person name="Poulter R."/>
            <person name="Rodriguez-Romero J."/>
            <person name="Ruiz-Herrera J."/>
            <person name="Shen Y.-Q."/>
            <person name="Zeng Q."/>
            <person name="Galagan J."/>
            <person name="Birren B.W."/>
            <person name="Cuomo C.A."/>
            <person name="Wickes B.L."/>
        </authorList>
    </citation>
    <scope>NUCLEOTIDE SEQUENCE [LARGE SCALE GENOMIC DNA]</scope>
    <source>
        <strain evidence="3">RA 99-880 / ATCC MYA-4621 / FGSC 9543 / NRRL 43880</strain>
    </source>
</reference>
<protein>
    <submittedName>
        <fullName evidence="2">Uncharacterized protein</fullName>
    </submittedName>
</protein>
<organism evidence="2 3">
    <name type="scientific">Rhizopus delemar (strain RA 99-880 / ATCC MYA-4621 / FGSC 9543 / NRRL 43880)</name>
    <name type="common">Mucormycosis agent</name>
    <name type="synonym">Rhizopus arrhizus var. delemar</name>
    <dbReference type="NCBI Taxonomy" id="246409"/>
    <lineage>
        <taxon>Eukaryota</taxon>
        <taxon>Fungi</taxon>
        <taxon>Fungi incertae sedis</taxon>
        <taxon>Mucoromycota</taxon>
        <taxon>Mucoromycotina</taxon>
        <taxon>Mucoromycetes</taxon>
        <taxon>Mucorales</taxon>
        <taxon>Mucorineae</taxon>
        <taxon>Rhizopodaceae</taxon>
        <taxon>Rhizopus</taxon>
    </lineage>
</organism>
<proteinExistence type="predicted"/>
<dbReference type="EMBL" id="CH476735">
    <property type="protein sequence ID" value="EIE81363.1"/>
    <property type="molecule type" value="Genomic_DNA"/>
</dbReference>
<dbReference type="GeneID" id="93613039"/>
<accession>I1BYT3</accession>
<name>I1BYT3_RHIO9</name>
<feature type="compositionally biased region" description="Basic and acidic residues" evidence="1">
    <location>
        <begin position="88"/>
        <end position="99"/>
    </location>
</feature>
<dbReference type="RefSeq" id="XP_067516759.1">
    <property type="nucleotide sequence ID" value="XM_067660658.1"/>
</dbReference>
<dbReference type="Proteomes" id="UP000009138">
    <property type="component" value="Unassembled WGS sequence"/>
</dbReference>